<dbReference type="GO" id="GO:0005739">
    <property type="term" value="C:mitochondrion"/>
    <property type="evidence" value="ECO:0007669"/>
    <property type="project" value="TreeGrafter"/>
</dbReference>
<keyword evidence="4" id="KW-0547">Nucleotide-binding</keyword>
<reference evidence="13" key="1">
    <citation type="submission" date="2017-02" db="EMBL/GenBank/DDBJ databases">
        <authorList>
            <person name="Tafer H."/>
            <person name="Lopandic K."/>
        </authorList>
    </citation>
    <scope>NUCLEOTIDE SEQUENCE [LARGE SCALE GENOMIC DNA]</scope>
    <source>
        <strain evidence="13">CBS 366.77</strain>
    </source>
</reference>
<dbReference type="GO" id="GO:0006433">
    <property type="term" value="P:prolyl-tRNA aminoacylation"/>
    <property type="evidence" value="ECO:0007669"/>
    <property type="project" value="InterPro"/>
</dbReference>
<dbReference type="Gene3D" id="3.30.930.10">
    <property type="entry name" value="Bira Bifunctional Protein, Domain 2"/>
    <property type="match status" value="2"/>
</dbReference>
<dbReference type="STRING" id="2070753.A0A3A2Z7U9"/>
<accession>A0A3A2Z7U9</accession>
<evidence type="ECO:0000313" key="13">
    <source>
        <dbReference type="Proteomes" id="UP000266188"/>
    </source>
</evidence>
<evidence type="ECO:0000256" key="5">
    <source>
        <dbReference type="ARBA" id="ARBA00022840"/>
    </source>
</evidence>
<dbReference type="PANTHER" id="PTHR42753">
    <property type="entry name" value="MITOCHONDRIAL RIBOSOME PROTEIN L39/PROLYL-TRNA LIGASE FAMILY MEMBER"/>
    <property type="match status" value="1"/>
</dbReference>
<comment type="catalytic activity">
    <reaction evidence="9">
        <text>tRNA(Pro) + L-proline + ATP = L-prolyl-tRNA(Pro) + AMP + diphosphate</text>
        <dbReference type="Rhea" id="RHEA:14305"/>
        <dbReference type="Rhea" id="RHEA-COMP:9700"/>
        <dbReference type="Rhea" id="RHEA-COMP:9702"/>
        <dbReference type="ChEBI" id="CHEBI:30616"/>
        <dbReference type="ChEBI" id="CHEBI:33019"/>
        <dbReference type="ChEBI" id="CHEBI:60039"/>
        <dbReference type="ChEBI" id="CHEBI:78442"/>
        <dbReference type="ChEBI" id="CHEBI:78532"/>
        <dbReference type="ChEBI" id="CHEBI:456215"/>
        <dbReference type="EC" id="6.1.1.15"/>
    </reaction>
</comment>
<dbReference type="OrthoDB" id="10267474at2759"/>
<evidence type="ECO:0000256" key="6">
    <source>
        <dbReference type="ARBA" id="ARBA00022917"/>
    </source>
</evidence>
<dbReference type="PROSITE" id="PS50862">
    <property type="entry name" value="AA_TRNA_LIGASE_II"/>
    <property type="match status" value="1"/>
</dbReference>
<proteinExistence type="inferred from homology"/>
<dbReference type="Gene3D" id="3.40.50.800">
    <property type="entry name" value="Anticodon-binding domain"/>
    <property type="match status" value="1"/>
</dbReference>
<keyword evidence="3" id="KW-0436">Ligase</keyword>
<dbReference type="PANTHER" id="PTHR42753:SF2">
    <property type="entry name" value="PROLINE--TRNA LIGASE"/>
    <property type="match status" value="1"/>
</dbReference>
<evidence type="ECO:0000313" key="12">
    <source>
        <dbReference type="EMBL" id="RJE19168.1"/>
    </source>
</evidence>
<feature type="domain" description="Aminoacyl-transfer RNA synthetases class-II family profile" evidence="11">
    <location>
        <begin position="1"/>
        <end position="449"/>
    </location>
</feature>
<evidence type="ECO:0000256" key="3">
    <source>
        <dbReference type="ARBA" id="ARBA00022598"/>
    </source>
</evidence>
<evidence type="ECO:0000256" key="9">
    <source>
        <dbReference type="ARBA" id="ARBA00047671"/>
    </source>
</evidence>
<dbReference type="InterPro" id="IPR036621">
    <property type="entry name" value="Anticodon-bd_dom_sf"/>
</dbReference>
<dbReference type="InterPro" id="IPR044140">
    <property type="entry name" value="ProRS_anticodon_short"/>
</dbReference>
<protein>
    <recommendedName>
        <fullName evidence="2">proline--tRNA ligase</fullName>
        <ecNumber evidence="2">6.1.1.15</ecNumber>
    </recommendedName>
    <alternativeName>
        <fullName evidence="8">Prolyl-tRNA synthetase</fullName>
    </alternativeName>
</protein>
<dbReference type="InterPro" id="IPR002314">
    <property type="entry name" value="aa-tRNA-synt_IIb"/>
</dbReference>
<feature type="region of interest" description="Disordered" evidence="10">
    <location>
        <begin position="199"/>
        <end position="230"/>
    </location>
</feature>
<dbReference type="EC" id="6.1.1.15" evidence="2"/>
<evidence type="ECO:0000256" key="4">
    <source>
        <dbReference type="ARBA" id="ARBA00022741"/>
    </source>
</evidence>
<comment type="caution">
    <text evidence="12">The sequence shown here is derived from an EMBL/GenBank/DDBJ whole genome shotgun (WGS) entry which is preliminary data.</text>
</comment>
<dbReference type="InterPro" id="IPR004154">
    <property type="entry name" value="Anticodon-bd"/>
</dbReference>
<evidence type="ECO:0000256" key="10">
    <source>
        <dbReference type="SAM" id="MobiDB-lite"/>
    </source>
</evidence>
<dbReference type="EMBL" id="MVGC01000440">
    <property type="protein sequence ID" value="RJE19168.1"/>
    <property type="molecule type" value="Genomic_DNA"/>
</dbReference>
<dbReference type="SUPFAM" id="SSF55681">
    <property type="entry name" value="Class II aaRS and biotin synthetases"/>
    <property type="match status" value="1"/>
</dbReference>
<gene>
    <name evidence="12" type="ORF">PHISCL_08501</name>
</gene>
<evidence type="ECO:0000256" key="1">
    <source>
        <dbReference type="ARBA" id="ARBA00008226"/>
    </source>
</evidence>
<evidence type="ECO:0000256" key="2">
    <source>
        <dbReference type="ARBA" id="ARBA00012831"/>
    </source>
</evidence>
<keyword evidence="13" id="KW-1185">Reference proteome</keyword>
<dbReference type="Pfam" id="PF03129">
    <property type="entry name" value="HGTP_anticodon"/>
    <property type="match status" value="1"/>
</dbReference>
<dbReference type="Pfam" id="PF00587">
    <property type="entry name" value="tRNA-synt_2b"/>
    <property type="match status" value="1"/>
</dbReference>
<keyword evidence="7 12" id="KW-0030">Aminoacyl-tRNA synthetase</keyword>
<dbReference type="InterPro" id="IPR050062">
    <property type="entry name" value="Pro-tRNA_synthetase"/>
</dbReference>
<evidence type="ECO:0000256" key="7">
    <source>
        <dbReference type="ARBA" id="ARBA00023146"/>
    </source>
</evidence>
<comment type="similarity">
    <text evidence="1">Belongs to the class-II aminoacyl-tRNA synthetase family.</text>
</comment>
<evidence type="ECO:0000259" key="11">
    <source>
        <dbReference type="PROSITE" id="PS50862"/>
    </source>
</evidence>
<dbReference type="GO" id="GO:0004827">
    <property type="term" value="F:proline-tRNA ligase activity"/>
    <property type="evidence" value="ECO:0007669"/>
    <property type="project" value="UniProtKB-EC"/>
</dbReference>
<dbReference type="InterPro" id="IPR006195">
    <property type="entry name" value="aa-tRNA-synth_II"/>
</dbReference>
<dbReference type="SUPFAM" id="SSF52954">
    <property type="entry name" value="Class II aaRS ABD-related"/>
    <property type="match status" value="1"/>
</dbReference>
<name>A0A3A2Z7U9_9EURO</name>
<dbReference type="CDD" id="cd00861">
    <property type="entry name" value="ProRS_anticodon_short"/>
    <property type="match status" value="1"/>
</dbReference>
<dbReference type="AlphaFoldDB" id="A0A3A2Z7U9"/>
<dbReference type="GO" id="GO:0005524">
    <property type="term" value="F:ATP binding"/>
    <property type="evidence" value="ECO:0007669"/>
    <property type="project" value="UniProtKB-KW"/>
</dbReference>
<evidence type="ECO:0000256" key="8">
    <source>
        <dbReference type="ARBA" id="ARBA00029731"/>
    </source>
</evidence>
<dbReference type="Proteomes" id="UP000266188">
    <property type="component" value="Unassembled WGS sequence"/>
</dbReference>
<dbReference type="InterPro" id="IPR002316">
    <property type="entry name" value="Pro-tRNA-ligase_IIa"/>
</dbReference>
<keyword evidence="6" id="KW-0648">Protein biosynthesis</keyword>
<sequence>MLPFGLRVQEKIERLIDKHMRSFGASKVSLSSLSSQELWEKSGRLKDDSDVFRFNDRKNSRFLLAPTHEEEMTALVGGIVETYKNLPLRVYQISRKYRDEPRPRQGLLRGREFIMKDLYTFDISPGEAMETYKIVRTAYNRLFDELKIPYLVAKADSGNMGGNLSHEYVLPTPTGEDTIISCSNCGYVYNEELADGKVHTAEPQPPSSHHIPNFATGGSPTGAPPTISNGLWMGTSKDKNTLLRGWYPKYYMAGGNEPVERHPSSHAIKSIADAAGIDLDLSVENPLEQWASQMKANNGSGSTRQRPTVVDLYDSQVRVFQRPPLSDLAEYAKCAEHDIKYTMFDRFPKTSDSLSLTKVHDGDKCAKCAGGTLTSHAAVELGHTFHLGTRYTEMLNAVVTVPEKIVNPDAISHRSTQIPMQMGCHGIGVSRMITAVADVLSDLRGLNWPRVIAPYEVVVLSMPGMQAEGETIYDALASSQTAPDIILDDRDRRPDWKLHDADLIGYPVIVVVGRSWRDQQAIEVQCRRLDVNEEVPLSRLSEFVQSLLEKL</sequence>
<dbReference type="InterPro" id="IPR045864">
    <property type="entry name" value="aa-tRNA-synth_II/BPL/LPL"/>
</dbReference>
<dbReference type="PRINTS" id="PR01046">
    <property type="entry name" value="TRNASYNTHPRO"/>
</dbReference>
<keyword evidence="5" id="KW-0067">ATP-binding</keyword>
<organism evidence="12 13">
    <name type="scientific">Aspergillus sclerotialis</name>
    <dbReference type="NCBI Taxonomy" id="2070753"/>
    <lineage>
        <taxon>Eukaryota</taxon>
        <taxon>Fungi</taxon>
        <taxon>Dikarya</taxon>
        <taxon>Ascomycota</taxon>
        <taxon>Pezizomycotina</taxon>
        <taxon>Eurotiomycetes</taxon>
        <taxon>Eurotiomycetidae</taxon>
        <taxon>Eurotiales</taxon>
        <taxon>Aspergillaceae</taxon>
        <taxon>Aspergillus</taxon>
        <taxon>Aspergillus subgen. Polypaecilum</taxon>
    </lineage>
</organism>